<dbReference type="Proteomes" id="UP001359485">
    <property type="component" value="Unassembled WGS sequence"/>
</dbReference>
<reference evidence="2 3" key="1">
    <citation type="submission" date="2023-09" db="EMBL/GenBank/DDBJ databases">
        <title>Genomes of two closely related lineages of the louse Polyplax serrata with different host specificities.</title>
        <authorList>
            <person name="Martinu J."/>
            <person name="Tarabai H."/>
            <person name="Stefka J."/>
            <person name="Hypsa V."/>
        </authorList>
    </citation>
    <scope>NUCLEOTIDE SEQUENCE [LARGE SCALE GENOMIC DNA]</scope>
    <source>
        <strain evidence="2">98ZLc_SE</strain>
    </source>
</reference>
<gene>
    <name evidence="2" type="ORF">RUM44_002250</name>
</gene>
<evidence type="ECO:0000313" key="3">
    <source>
        <dbReference type="Proteomes" id="UP001359485"/>
    </source>
</evidence>
<evidence type="ECO:0000256" key="1">
    <source>
        <dbReference type="SAM" id="MobiDB-lite"/>
    </source>
</evidence>
<evidence type="ECO:0000313" key="2">
    <source>
        <dbReference type="EMBL" id="KAK6622439.1"/>
    </source>
</evidence>
<accession>A0ABR1AMD6</accession>
<organism evidence="2 3">
    <name type="scientific">Polyplax serrata</name>
    <name type="common">Common mouse louse</name>
    <dbReference type="NCBI Taxonomy" id="468196"/>
    <lineage>
        <taxon>Eukaryota</taxon>
        <taxon>Metazoa</taxon>
        <taxon>Ecdysozoa</taxon>
        <taxon>Arthropoda</taxon>
        <taxon>Hexapoda</taxon>
        <taxon>Insecta</taxon>
        <taxon>Pterygota</taxon>
        <taxon>Neoptera</taxon>
        <taxon>Paraneoptera</taxon>
        <taxon>Psocodea</taxon>
        <taxon>Troctomorpha</taxon>
        <taxon>Phthiraptera</taxon>
        <taxon>Anoplura</taxon>
        <taxon>Polyplacidae</taxon>
        <taxon>Polyplax</taxon>
    </lineage>
</organism>
<feature type="region of interest" description="Disordered" evidence="1">
    <location>
        <begin position="1"/>
        <end position="85"/>
    </location>
</feature>
<feature type="compositionally biased region" description="Basic residues" evidence="1">
    <location>
        <begin position="33"/>
        <end position="45"/>
    </location>
</feature>
<name>A0ABR1AMD6_POLSC</name>
<feature type="compositionally biased region" description="Basic and acidic residues" evidence="1">
    <location>
        <begin position="1"/>
        <end position="32"/>
    </location>
</feature>
<sequence length="101" mass="11624">MEYSEAKRERSRKQEKTKMGKTDETKTTESKSPKRKTSLSSKTRRFNQMVGQGLMKKRPNLQTGNSSETTKRKLSMKNQKKVDFQRKICARHGEGGCKGPQ</sequence>
<comment type="caution">
    <text evidence="2">The sequence shown here is derived from an EMBL/GenBank/DDBJ whole genome shotgun (WGS) entry which is preliminary data.</text>
</comment>
<protein>
    <submittedName>
        <fullName evidence="2">Uncharacterized protein</fullName>
    </submittedName>
</protein>
<keyword evidence="3" id="KW-1185">Reference proteome</keyword>
<proteinExistence type="predicted"/>
<dbReference type="EMBL" id="JAWJWF010000047">
    <property type="protein sequence ID" value="KAK6622439.1"/>
    <property type="molecule type" value="Genomic_DNA"/>
</dbReference>